<dbReference type="PANTHER" id="PTHR23542:SF1">
    <property type="entry name" value="MAJOR FACILITATOR SUPERFAMILY (MFS) PROFILE DOMAIN-CONTAINING PROTEIN"/>
    <property type="match status" value="1"/>
</dbReference>
<feature type="compositionally biased region" description="Low complexity" evidence="1">
    <location>
        <begin position="415"/>
        <end position="424"/>
    </location>
</feature>
<organism evidence="3 4">
    <name type="scientific">Streptomyces anulatus</name>
    <name type="common">Streptomyces chrysomallus</name>
    <dbReference type="NCBI Taxonomy" id="1892"/>
    <lineage>
        <taxon>Bacteria</taxon>
        <taxon>Bacillati</taxon>
        <taxon>Actinomycetota</taxon>
        <taxon>Actinomycetes</taxon>
        <taxon>Kitasatosporales</taxon>
        <taxon>Streptomycetaceae</taxon>
        <taxon>Streptomyces</taxon>
    </lineage>
</organism>
<feature type="region of interest" description="Disordered" evidence="1">
    <location>
        <begin position="412"/>
        <end position="440"/>
    </location>
</feature>
<keyword evidence="4" id="KW-1185">Reference proteome</keyword>
<evidence type="ECO:0000256" key="2">
    <source>
        <dbReference type="SAM" id="Phobius"/>
    </source>
</evidence>
<dbReference type="Pfam" id="PF07690">
    <property type="entry name" value="MFS_1"/>
    <property type="match status" value="1"/>
</dbReference>
<protein>
    <submittedName>
        <fullName evidence="3">MFS transporter</fullName>
    </submittedName>
</protein>
<feature type="transmembrane region" description="Helical" evidence="2">
    <location>
        <begin position="50"/>
        <end position="68"/>
    </location>
</feature>
<dbReference type="Proteomes" id="UP001431926">
    <property type="component" value="Chromosome"/>
</dbReference>
<keyword evidence="2" id="KW-1133">Transmembrane helix</keyword>
<name>A0ABZ1Z9J2_STRAQ</name>
<dbReference type="Gene3D" id="1.20.1250.20">
    <property type="entry name" value="MFS general substrate transporter like domains"/>
    <property type="match status" value="2"/>
</dbReference>
<feature type="transmembrane region" description="Helical" evidence="2">
    <location>
        <begin position="361"/>
        <end position="381"/>
    </location>
</feature>
<dbReference type="InterPro" id="IPR011701">
    <property type="entry name" value="MFS"/>
</dbReference>
<keyword evidence="2" id="KW-0472">Membrane</keyword>
<proteinExistence type="predicted"/>
<keyword evidence="2" id="KW-0812">Transmembrane</keyword>
<feature type="region of interest" description="Disordered" evidence="1">
    <location>
        <begin position="203"/>
        <end position="232"/>
    </location>
</feature>
<evidence type="ECO:0000256" key="1">
    <source>
        <dbReference type="SAM" id="MobiDB-lite"/>
    </source>
</evidence>
<dbReference type="RefSeq" id="WP_329354541.1">
    <property type="nucleotide sequence ID" value="NZ_CP109490.1"/>
</dbReference>
<evidence type="ECO:0000313" key="4">
    <source>
        <dbReference type="Proteomes" id="UP001431926"/>
    </source>
</evidence>
<dbReference type="PANTHER" id="PTHR23542">
    <property type="match status" value="1"/>
</dbReference>
<sequence>MSASSITPSYAAVLRTRYACRTFGAALLGRLSYGMVSLSLVLAIKEATDSYAVAGTVMALFGLTSVLLSPTRAGLVDRYGPRRALPPMAAAYALLLTGLAFATSWPGTSGILLGGLAVPAGACTPPLGPVMRTLWRDLVPDPRLLQRAFSLDTVAEELLFVTGPLLVGLLLHIATPSAGLAVSAALVLTGSLALTSSPAVRGEVGHKKTSAGPAPSEELDSGAQPAPPGRRPWQGGPGMLQAIAVSAAVGMCLGAFNLLVIAFTDEHKDPAAVTWILAALSGGSAIGGLIYGAVPWRVPSRMRLAFLAAALGLTLATTGLSTHPYALIAWAALGGLFIAPAITTTYLIADECAHPAARTKAGAWVNTAFNAGSAGATAATGLLVGRLPLPACFALAAAPAVLSAATALHRPPRRPAAVTAAPPVSERTSDAEQQAPATGE</sequence>
<feature type="transmembrane region" description="Helical" evidence="2">
    <location>
        <begin position="272"/>
        <end position="292"/>
    </location>
</feature>
<feature type="transmembrane region" description="Helical" evidence="2">
    <location>
        <begin position="23"/>
        <end position="44"/>
    </location>
</feature>
<feature type="transmembrane region" description="Helical" evidence="2">
    <location>
        <begin position="327"/>
        <end position="349"/>
    </location>
</feature>
<dbReference type="EMBL" id="CP109491">
    <property type="protein sequence ID" value="WUX35405.1"/>
    <property type="molecule type" value="Genomic_DNA"/>
</dbReference>
<feature type="transmembrane region" description="Helical" evidence="2">
    <location>
        <begin position="304"/>
        <end position="321"/>
    </location>
</feature>
<feature type="compositionally biased region" description="Polar residues" evidence="1">
    <location>
        <begin position="431"/>
        <end position="440"/>
    </location>
</feature>
<evidence type="ECO:0000313" key="3">
    <source>
        <dbReference type="EMBL" id="WUX35405.1"/>
    </source>
</evidence>
<feature type="transmembrane region" description="Helical" evidence="2">
    <location>
        <begin position="89"/>
        <end position="105"/>
    </location>
</feature>
<dbReference type="InterPro" id="IPR036259">
    <property type="entry name" value="MFS_trans_sf"/>
</dbReference>
<accession>A0ABZ1Z9J2</accession>
<feature type="transmembrane region" description="Helical" evidence="2">
    <location>
        <begin position="240"/>
        <end position="260"/>
    </location>
</feature>
<dbReference type="SUPFAM" id="SSF103473">
    <property type="entry name" value="MFS general substrate transporter"/>
    <property type="match status" value="1"/>
</dbReference>
<reference evidence="3" key="1">
    <citation type="submission" date="2022-10" db="EMBL/GenBank/DDBJ databases">
        <title>The complete genomes of actinobacterial strains from the NBC collection.</title>
        <authorList>
            <person name="Joergensen T.S."/>
            <person name="Alvarez Arevalo M."/>
            <person name="Sterndorff E.B."/>
            <person name="Faurdal D."/>
            <person name="Vuksanovic O."/>
            <person name="Mourched A.-S."/>
            <person name="Charusanti P."/>
            <person name="Shaw S."/>
            <person name="Blin K."/>
            <person name="Weber T."/>
        </authorList>
    </citation>
    <scope>NUCLEOTIDE SEQUENCE</scope>
    <source>
        <strain evidence="3">NBC_01436</strain>
    </source>
</reference>
<gene>
    <name evidence="3" type="ORF">OG367_03830</name>
</gene>